<evidence type="ECO:0000259" key="8">
    <source>
        <dbReference type="PROSITE" id="PS51007"/>
    </source>
</evidence>
<keyword evidence="5 6" id="KW-0408">Iron</keyword>
<keyword evidence="7" id="KW-0732">Signal</keyword>
<keyword evidence="2 6" id="KW-0349">Heme</keyword>
<protein>
    <submittedName>
        <fullName evidence="9">Cytochrome c</fullName>
    </submittedName>
</protein>
<evidence type="ECO:0000256" key="1">
    <source>
        <dbReference type="ARBA" id="ARBA00022448"/>
    </source>
</evidence>
<evidence type="ECO:0000256" key="3">
    <source>
        <dbReference type="ARBA" id="ARBA00022723"/>
    </source>
</evidence>
<feature type="domain" description="Cytochrome c" evidence="8">
    <location>
        <begin position="21"/>
        <end position="133"/>
    </location>
</feature>
<dbReference type="SUPFAM" id="SSF46626">
    <property type="entry name" value="Cytochrome c"/>
    <property type="match status" value="1"/>
</dbReference>
<dbReference type="InterPro" id="IPR002327">
    <property type="entry name" value="Cyt_c_1A/1B"/>
</dbReference>
<evidence type="ECO:0000256" key="4">
    <source>
        <dbReference type="ARBA" id="ARBA00022982"/>
    </source>
</evidence>
<keyword evidence="10" id="KW-1185">Reference proteome</keyword>
<keyword evidence="1" id="KW-0813">Transport</keyword>
<sequence>MKNVLIASAALFALAAPAFAGDAADGEKNFKKCKSCHMIESPAGESIVKGGKTGPNLYGVVGRVAGSVEGFSYGDGLEDAQKAGFVWTEEALAEYVVDAKKWLDGHGFANKTKMTYKLKKGGEDIAAYLATMPAE</sequence>
<dbReference type="AlphaFoldDB" id="A0A521BF14"/>
<proteinExistence type="predicted"/>
<dbReference type="GO" id="GO:0046872">
    <property type="term" value="F:metal ion binding"/>
    <property type="evidence" value="ECO:0007669"/>
    <property type="project" value="UniProtKB-KW"/>
</dbReference>
<gene>
    <name evidence="9" type="ORF">SAMN06265173_1033</name>
</gene>
<dbReference type="InterPro" id="IPR009056">
    <property type="entry name" value="Cyt_c-like_dom"/>
</dbReference>
<feature type="signal peptide" evidence="7">
    <location>
        <begin position="1"/>
        <end position="20"/>
    </location>
</feature>
<dbReference type="Gene3D" id="1.10.760.10">
    <property type="entry name" value="Cytochrome c-like domain"/>
    <property type="match status" value="1"/>
</dbReference>
<keyword evidence="4" id="KW-0249">Electron transport</keyword>
<dbReference type="RefSeq" id="WP_142492057.1">
    <property type="nucleotide sequence ID" value="NZ_FXTO01000003.1"/>
</dbReference>
<feature type="chain" id="PRO_5021889202" evidence="7">
    <location>
        <begin position="21"/>
        <end position="135"/>
    </location>
</feature>
<evidence type="ECO:0000256" key="2">
    <source>
        <dbReference type="ARBA" id="ARBA00022617"/>
    </source>
</evidence>
<evidence type="ECO:0000256" key="5">
    <source>
        <dbReference type="ARBA" id="ARBA00023004"/>
    </source>
</evidence>
<dbReference type="OrthoDB" id="9805828at2"/>
<dbReference type="GO" id="GO:0020037">
    <property type="term" value="F:heme binding"/>
    <property type="evidence" value="ECO:0007669"/>
    <property type="project" value="InterPro"/>
</dbReference>
<keyword evidence="3 6" id="KW-0479">Metal-binding</keyword>
<reference evidence="9 10" key="1">
    <citation type="submission" date="2017-05" db="EMBL/GenBank/DDBJ databases">
        <authorList>
            <person name="Varghese N."/>
            <person name="Submissions S."/>
        </authorList>
    </citation>
    <scope>NUCLEOTIDE SEQUENCE [LARGE SCALE GENOMIC DNA]</scope>
    <source>
        <strain evidence="9 10">DSM 29506</strain>
    </source>
</reference>
<evidence type="ECO:0000256" key="6">
    <source>
        <dbReference type="PROSITE-ProRule" id="PRU00433"/>
    </source>
</evidence>
<dbReference type="InterPro" id="IPR036909">
    <property type="entry name" value="Cyt_c-like_dom_sf"/>
</dbReference>
<organism evidence="9 10">
    <name type="scientific">Thalassovita litoralis</name>
    <dbReference type="NCBI Taxonomy" id="1010611"/>
    <lineage>
        <taxon>Bacteria</taxon>
        <taxon>Pseudomonadati</taxon>
        <taxon>Pseudomonadota</taxon>
        <taxon>Alphaproteobacteria</taxon>
        <taxon>Rhodobacterales</taxon>
        <taxon>Roseobacteraceae</taxon>
        <taxon>Thalassovita</taxon>
    </lineage>
</organism>
<dbReference type="PANTHER" id="PTHR11961">
    <property type="entry name" value="CYTOCHROME C"/>
    <property type="match status" value="1"/>
</dbReference>
<name>A0A521BF14_9RHOB</name>
<dbReference type="Proteomes" id="UP000316030">
    <property type="component" value="Unassembled WGS sequence"/>
</dbReference>
<accession>A0A521BF14</accession>
<dbReference type="PROSITE" id="PS51007">
    <property type="entry name" value="CYTC"/>
    <property type="match status" value="1"/>
</dbReference>
<dbReference type="EMBL" id="FXTO01000003">
    <property type="protein sequence ID" value="SMO45531.1"/>
    <property type="molecule type" value="Genomic_DNA"/>
</dbReference>
<evidence type="ECO:0000256" key="7">
    <source>
        <dbReference type="SAM" id="SignalP"/>
    </source>
</evidence>
<evidence type="ECO:0000313" key="10">
    <source>
        <dbReference type="Proteomes" id="UP000316030"/>
    </source>
</evidence>
<evidence type="ECO:0000313" key="9">
    <source>
        <dbReference type="EMBL" id="SMO45531.1"/>
    </source>
</evidence>
<dbReference type="GO" id="GO:0009055">
    <property type="term" value="F:electron transfer activity"/>
    <property type="evidence" value="ECO:0007669"/>
    <property type="project" value="InterPro"/>
</dbReference>